<name>A0A7C6AF55_UNCW3</name>
<protein>
    <submittedName>
        <fullName evidence="2">Uncharacterized protein</fullName>
    </submittedName>
</protein>
<keyword evidence="1" id="KW-0472">Membrane</keyword>
<feature type="transmembrane region" description="Helical" evidence="1">
    <location>
        <begin position="6"/>
        <end position="24"/>
    </location>
</feature>
<dbReference type="AlphaFoldDB" id="A0A7C6AF55"/>
<evidence type="ECO:0000313" key="2">
    <source>
        <dbReference type="EMBL" id="HHS62278.1"/>
    </source>
</evidence>
<accession>A0A7C6AF55</accession>
<proteinExistence type="predicted"/>
<gene>
    <name evidence="2" type="ORF">ENV70_01500</name>
</gene>
<comment type="caution">
    <text evidence="2">The sequence shown here is derived from an EMBL/GenBank/DDBJ whole genome shotgun (WGS) entry which is preliminary data.</text>
</comment>
<keyword evidence="1" id="KW-0812">Transmembrane</keyword>
<evidence type="ECO:0000256" key="1">
    <source>
        <dbReference type="SAM" id="Phobius"/>
    </source>
</evidence>
<sequence>MKLRRLLIIIPILIITSVIWYMNLRRLKEITYKDQGYEITKSAYFYSESLPEYNFIYKDIQRDPFNTIPDTITKEPSRPIFILKGVVLCADKASALIEFSGETYLIKKGEAYLGVKIKEITPKSVTIEFRGKEEALYILE</sequence>
<dbReference type="EMBL" id="DTHJ01000034">
    <property type="protein sequence ID" value="HHS62278.1"/>
    <property type="molecule type" value="Genomic_DNA"/>
</dbReference>
<organism evidence="2">
    <name type="scientific">candidate division WOR-3 bacterium</name>
    <dbReference type="NCBI Taxonomy" id="2052148"/>
    <lineage>
        <taxon>Bacteria</taxon>
        <taxon>Bacteria division WOR-3</taxon>
    </lineage>
</organism>
<keyword evidence="1" id="KW-1133">Transmembrane helix</keyword>
<reference evidence="2" key="1">
    <citation type="journal article" date="2020" name="mSystems">
        <title>Genome- and Community-Level Interaction Insights into Carbon Utilization and Element Cycling Functions of Hydrothermarchaeota in Hydrothermal Sediment.</title>
        <authorList>
            <person name="Zhou Z."/>
            <person name="Liu Y."/>
            <person name="Xu W."/>
            <person name="Pan J."/>
            <person name="Luo Z.H."/>
            <person name="Li M."/>
        </authorList>
    </citation>
    <scope>NUCLEOTIDE SEQUENCE [LARGE SCALE GENOMIC DNA]</scope>
    <source>
        <strain evidence="2">SpSt-783</strain>
    </source>
</reference>
<dbReference type="Gene3D" id="2.30.30.830">
    <property type="match status" value="1"/>
</dbReference>